<dbReference type="Pfam" id="PF01048">
    <property type="entry name" value="PNP_UDP_1"/>
    <property type="match status" value="1"/>
</dbReference>
<dbReference type="GO" id="GO:0005829">
    <property type="term" value="C:cytosol"/>
    <property type="evidence" value="ECO:0007669"/>
    <property type="project" value="TreeGrafter"/>
</dbReference>
<dbReference type="UniPathway" id="UPA00606"/>
<comment type="subunit">
    <text evidence="3">Homohexamer. Dimer of a homotrimer.</text>
</comment>
<protein>
    <recommendedName>
        <fullName evidence="3">Probable 6-oxopurine nucleoside phosphorylase</fullName>
        <ecNumber evidence="3">2.4.2.1</ecNumber>
    </recommendedName>
    <alternativeName>
        <fullName evidence="3">Purine nucleoside phosphorylase</fullName>
        <shortName evidence="3">PNP</shortName>
    </alternativeName>
</protein>
<keyword evidence="1 3" id="KW-0328">Glycosyltransferase</keyword>
<feature type="binding site" evidence="3">
    <location>
        <begin position="208"/>
        <end position="210"/>
    </location>
    <ligand>
        <name>substrate</name>
    </ligand>
</feature>
<feature type="domain" description="Nucleoside phosphorylase" evidence="4">
    <location>
        <begin position="4"/>
        <end position="241"/>
    </location>
</feature>
<reference evidence="5 6" key="1">
    <citation type="submission" date="2013-12" db="EMBL/GenBank/DDBJ databases">
        <authorList>
            <consortium name="DOE Joint Genome Institute"/>
            <person name="Smidt H."/>
            <person name="Huntemann M."/>
            <person name="Han J."/>
            <person name="Chen A."/>
            <person name="Kyrpides N."/>
            <person name="Mavromatis K."/>
            <person name="Markowitz V."/>
            <person name="Palaniappan K."/>
            <person name="Ivanova N."/>
            <person name="Schaumberg A."/>
            <person name="Pati A."/>
            <person name="Liolios K."/>
            <person name="Nordberg H.P."/>
            <person name="Cantor M.N."/>
            <person name="Hua S.X."/>
            <person name="Woyke T."/>
        </authorList>
    </citation>
    <scope>NUCLEOTIDE SEQUENCE [LARGE SCALE GENOMIC DNA]</scope>
    <source>
        <strain evidence="6">DSM 15288</strain>
    </source>
</reference>
<feature type="binding site" evidence="3">
    <location>
        <position position="184"/>
    </location>
    <ligand>
        <name>substrate</name>
    </ligand>
</feature>
<keyword evidence="2 3" id="KW-0808">Transferase</keyword>
<dbReference type="EMBL" id="CP007032">
    <property type="protein sequence ID" value="AHF07603.1"/>
    <property type="molecule type" value="Genomic_DNA"/>
</dbReference>
<feature type="binding site" evidence="3">
    <location>
        <position position="10"/>
    </location>
    <ligand>
        <name>phosphate</name>
        <dbReference type="ChEBI" id="CHEBI:43474"/>
    </ligand>
</feature>
<dbReference type="GO" id="GO:0017061">
    <property type="term" value="F:S-methyl-5-thioadenosine phosphorylase activity"/>
    <property type="evidence" value="ECO:0007669"/>
    <property type="project" value="InterPro"/>
</dbReference>
<dbReference type="HOGENOM" id="CLU_054456_0_2_9"/>
<dbReference type="eggNOG" id="COG0005">
    <property type="taxonomic scope" value="Bacteria"/>
</dbReference>
<dbReference type="EC" id="2.4.2.1" evidence="3"/>
<feature type="site" description="Important for substrate specificity" evidence="3">
    <location>
        <position position="220"/>
    </location>
</feature>
<comment type="miscellaneous">
    <text evidence="3">Although this enzyme belongs to the family of MTA phosphorylases based on sequence homology, it has been shown that conserved amino acid substitutions in the substrate binding pocket convert the substrate specificity of this enzyme from 6-aminopurines to 6-oxopurines.</text>
</comment>
<name>W0EDK0_9FIRM</name>
<comment type="pathway">
    <text evidence="3">Purine metabolism; purine nucleoside salvage.</text>
</comment>
<dbReference type="InterPro" id="IPR010044">
    <property type="entry name" value="MTAP"/>
</dbReference>
<keyword evidence="6" id="KW-1185">Reference proteome</keyword>
<proteinExistence type="inferred from homology"/>
<dbReference type="Gene3D" id="3.40.50.1580">
    <property type="entry name" value="Nucleoside phosphorylase domain"/>
    <property type="match status" value="1"/>
</dbReference>
<evidence type="ECO:0000259" key="4">
    <source>
        <dbReference type="Pfam" id="PF01048"/>
    </source>
</evidence>
<dbReference type="InterPro" id="IPR035994">
    <property type="entry name" value="Nucleoside_phosphorylase_sf"/>
</dbReference>
<accession>W0EDK0</accession>
<dbReference type="AlphaFoldDB" id="W0EDK0"/>
<dbReference type="PANTHER" id="PTHR42679:SF2">
    <property type="entry name" value="S-METHYL-5'-THIOADENOSINE PHOSPHORYLASE"/>
    <property type="match status" value="1"/>
</dbReference>
<evidence type="ECO:0000256" key="2">
    <source>
        <dbReference type="ARBA" id="ARBA00022679"/>
    </source>
</evidence>
<dbReference type="KEGG" id="dmt:DESME_11745"/>
<dbReference type="PANTHER" id="PTHR42679">
    <property type="entry name" value="S-METHYL-5'-THIOADENOSINE PHOSPHORYLASE"/>
    <property type="match status" value="1"/>
</dbReference>
<dbReference type="NCBIfam" id="NF006599">
    <property type="entry name" value="PRK09136.1"/>
    <property type="match status" value="1"/>
</dbReference>
<dbReference type="HAMAP" id="MF_01963">
    <property type="entry name" value="MTAP"/>
    <property type="match status" value="1"/>
</dbReference>
<comment type="caution">
    <text evidence="3">Lacks conserved residue(s) required for the propagation of feature annotation.</text>
</comment>
<gene>
    <name evidence="5" type="ORF">DESME_11745</name>
</gene>
<evidence type="ECO:0000313" key="5">
    <source>
        <dbReference type="EMBL" id="AHF07603.1"/>
    </source>
</evidence>
<evidence type="ECO:0000256" key="1">
    <source>
        <dbReference type="ARBA" id="ARBA00022676"/>
    </source>
</evidence>
<comment type="catalytic activity">
    <reaction evidence="3">
        <text>a purine D-ribonucleoside + phosphate = a purine nucleobase + alpha-D-ribose 1-phosphate</text>
        <dbReference type="Rhea" id="RHEA:19805"/>
        <dbReference type="ChEBI" id="CHEBI:26386"/>
        <dbReference type="ChEBI" id="CHEBI:43474"/>
        <dbReference type="ChEBI" id="CHEBI:57720"/>
        <dbReference type="ChEBI" id="CHEBI:142355"/>
        <dbReference type="EC" id="2.4.2.1"/>
    </reaction>
</comment>
<dbReference type="GO" id="GO:0019509">
    <property type="term" value="P:L-methionine salvage from methylthioadenosine"/>
    <property type="evidence" value="ECO:0007669"/>
    <property type="project" value="TreeGrafter"/>
</dbReference>
<feature type="site" description="Important for substrate specificity" evidence="3">
    <location>
        <position position="166"/>
    </location>
</feature>
<dbReference type="InterPro" id="IPR000845">
    <property type="entry name" value="Nucleoside_phosphorylase_d"/>
</dbReference>
<dbReference type="SUPFAM" id="SSF53167">
    <property type="entry name" value="Purine and uridine phosphorylases"/>
    <property type="match status" value="1"/>
</dbReference>
<evidence type="ECO:0000256" key="3">
    <source>
        <dbReference type="HAMAP-Rule" id="MF_01963"/>
    </source>
</evidence>
<comment type="similarity">
    <text evidence="3">Belongs to the PNP/MTAP phosphorylase family. MTAP subfamily.</text>
</comment>
<dbReference type="GO" id="GO:0006166">
    <property type="term" value="P:purine ribonucleoside salvage"/>
    <property type="evidence" value="ECO:0007669"/>
    <property type="project" value="UniProtKB-UniRule"/>
</dbReference>
<evidence type="ECO:0000313" key="6">
    <source>
        <dbReference type="Proteomes" id="UP000010847"/>
    </source>
</evidence>
<feature type="binding site" evidence="3">
    <location>
        <begin position="51"/>
        <end position="52"/>
    </location>
    <ligand>
        <name>phosphate</name>
        <dbReference type="ChEBI" id="CHEBI:43474"/>
    </ligand>
</feature>
<dbReference type="Proteomes" id="UP000010847">
    <property type="component" value="Chromosome"/>
</dbReference>
<keyword evidence="3" id="KW-0660">Purine salvage</keyword>
<comment type="function">
    <text evidence="3">Purine nucleoside phosphorylase which is highly specific for 6-oxopurine nucleosides. Cleaves guanosine or inosine to respective bases and sugar-1-phosphate molecules. Involved in purine salvage.</text>
</comment>
<feature type="binding site" evidence="3">
    <location>
        <position position="185"/>
    </location>
    <ligand>
        <name>phosphate</name>
        <dbReference type="ChEBI" id="CHEBI:43474"/>
    </ligand>
</feature>
<dbReference type="CDD" id="cd09010">
    <property type="entry name" value="MTAP_SsMTAPII_like_MTIP"/>
    <property type="match status" value="1"/>
</dbReference>
<sequence>MSRLALIGGTGLENLSLQDYDQETVQTPYGEVQVDLGRIGESKKTIVFMSRHGKTHATPPHLVNYRANIWALNELGVTQILATAAVGSLSTRYKLGDLVLVEQFLDFTKSRPQTFYEGGDSGVLHVDMTEPYCHSVQDDIRRAADKLGVALKDGATYVCTEGPRFETPAEIKAYQMLGGDLVGMTSVPEVVLAKELGMCYATIAMVTNEAAGIADHPLTHAEVLSSMKMMGKTVAMLVEETFQMIRLEQDCTCRLANEEAGKF</sequence>
<organism evidence="5 6">
    <name type="scientific">Desulfitobacterium metallireducens DSM 15288</name>
    <dbReference type="NCBI Taxonomy" id="871968"/>
    <lineage>
        <taxon>Bacteria</taxon>
        <taxon>Bacillati</taxon>
        <taxon>Bacillota</taxon>
        <taxon>Clostridia</taxon>
        <taxon>Eubacteriales</taxon>
        <taxon>Desulfitobacteriaceae</taxon>
        <taxon>Desulfitobacterium</taxon>
    </lineage>
</organism>
<dbReference type="STRING" id="871968.DESME_11745"/>